<protein>
    <submittedName>
        <fullName evidence="2">Uncharacterized protein</fullName>
    </submittedName>
</protein>
<keyword evidence="3" id="KW-1185">Reference proteome</keyword>
<dbReference type="GeneID" id="59335433"/>
<accession>A0A8H6FI30</accession>
<evidence type="ECO:0000313" key="3">
    <source>
        <dbReference type="Proteomes" id="UP000593566"/>
    </source>
</evidence>
<evidence type="ECO:0000313" key="2">
    <source>
        <dbReference type="EMBL" id="KAF6228921.1"/>
    </source>
</evidence>
<dbReference type="EMBL" id="JACCJB010000003">
    <property type="protein sequence ID" value="KAF6228921.1"/>
    <property type="molecule type" value="Genomic_DNA"/>
</dbReference>
<evidence type="ECO:0000256" key="1">
    <source>
        <dbReference type="SAM" id="SignalP"/>
    </source>
</evidence>
<dbReference type="AlphaFoldDB" id="A0A8H6FI30"/>
<keyword evidence="1" id="KW-0732">Signal</keyword>
<feature type="signal peptide" evidence="1">
    <location>
        <begin position="1"/>
        <end position="21"/>
    </location>
</feature>
<dbReference type="RefSeq" id="XP_037156563.1">
    <property type="nucleotide sequence ID" value="XM_037297928.1"/>
</dbReference>
<reference evidence="2 3" key="1">
    <citation type="journal article" date="2020" name="Genomics">
        <title>Complete, high-quality genomes from long-read metagenomic sequencing of two wolf lichen thalli reveals enigmatic genome architecture.</title>
        <authorList>
            <person name="McKenzie S.K."/>
            <person name="Walston R.F."/>
            <person name="Allen J.L."/>
        </authorList>
    </citation>
    <scope>NUCLEOTIDE SEQUENCE [LARGE SCALE GENOMIC DNA]</scope>
    <source>
        <strain evidence="2">WasteWater1</strain>
    </source>
</reference>
<proteinExistence type="predicted"/>
<organism evidence="2 3">
    <name type="scientific">Letharia lupina</name>
    <dbReference type="NCBI Taxonomy" id="560253"/>
    <lineage>
        <taxon>Eukaryota</taxon>
        <taxon>Fungi</taxon>
        <taxon>Dikarya</taxon>
        <taxon>Ascomycota</taxon>
        <taxon>Pezizomycotina</taxon>
        <taxon>Lecanoromycetes</taxon>
        <taxon>OSLEUM clade</taxon>
        <taxon>Lecanoromycetidae</taxon>
        <taxon>Lecanorales</taxon>
        <taxon>Lecanorineae</taxon>
        <taxon>Parmeliaceae</taxon>
        <taxon>Letharia</taxon>
    </lineage>
</organism>
<feature type="chain" id="PRO_5034424428" evidence="1">
    <location>
        <begin position="22"/>
        <end position="320"/>
    </location>
</feature>
<sequence length="320" mass="36337">MQDTWTHLLLVLGLAAPQVMASLMETAAITSPTPTTMVTMMSANPVANESLVEVFVYPGPTTSPTLSVIYDHKVPAPTPGSVGILNGIPTRILNDTIKETTPILADAEHSQLYQPWNTSYPGPIKDGDWAKYLQIWDPVWWSTNLDSLRQISCICSAEDYNTNPQAQVAAYMNFEYYSQRLDNIYNFDWECGPAPSHMNIGERITSAKGRAEHCWSMAGGDPDDHQSLPMHDWWCDRNEELCVKPWHDGQRSLKFHDHVRNYDRHGVHTWSEIQQVVRDVCEPVCTDKFRMRFDDFSHHNPSFVTTFWPAKPIDLTVVGD</sequence>
<gene>
    <name evidence="2" type="ORF">HO133_007033</name>
</gene>
<dbReference type="Proteomes" id="UP000593566">
    <property type="component" value="Unassembled WGS sequence"/>
</dbReference>
<comment type="caution">
    <text evidence="2">The sequence shown here is derived from an EMBL/GenBank/DDBJ whole genome shotgun (WGS) entry which is preliminary data.</text>
</comment>
<name>A0A8H6FI30_9LECA</name>